<sequence length="126" mass="14535">MITSTALQRCEKGVMAGSSRTCFLIALPSISRGERESGRASRWREVIPGKKREKKDHRIEQSSWMSVPPTNDPISYILKKMIRKVIQVDLRLSSRPVSSDYDSLRKITLRKRDQDVPNFKTAFVFH</sequence>
<reference evidence="1" key="1">
    <citation type="submission" date="2023-08" db="EMBL/GenBank/DDBJ databases">
        <title>Chromosome-level Genome Assembly of mud carp (Cirrhinus molitorella).</title>
        <authorList>
            <person name="Liu H."/>
        </authorList>
    </citation>
    <scope>NUCLEOTIDE SEQUENCE</scope>
    <source>
        <strain evidence="1">Prfri</strain>
        <tissue evidence="1">Muscle</tissue>
    </source>
</reference>
<dbReference type="Proteomes" id="UP001187343">
    <property type="component" value="Unassembled WGS sequence"/>
</dbReference>
<dbReference type="EMBL" id="JAUYZG010000025">
    <property type="protein sequence ID" value="KAK2866929.1"/>
    <property type="molecule type" value="Genomic_DNA"/>
</dbReference>
<evidence type="ECO:0000313" key="1">
    <source>
        <dbReference type="EMBL" id="KAK2866929.1"/>
    </source>
</evidence>
<proteinExistence type="predicted"/>
<protein>
    <submittedName>
        <fullName evidence="1">Uncharacterized protein</fullName>
    </submittedName>
</protein>
<accession>A0AA88NZV2</accession>
<keyword evidence="2" id="KW-1185">Reference proteome</keyword>
<organism evidence="1 2">
    <name type="scientific">Cirrhinus molitorella</name>
    <name type="common">mud carp</name>
    <dbReference type="NCBI Taxonomy" id="172907"/>
    <lineage>
        <taxon>Eukaryota</taxon>
        <taxon>Metazoa</taxon>
        <taxon>Chordata</taxon>
        <taxon>Craniata</taxon>
        <taxon>Vertebrata</taxon>
        <taxon>Euteleostomi</taxon>
        <taxon>Actinopterygii</taxon>
        <taxon>Neopterygii</taxon>
        <taxon>Teleostei</taxon>
        <taxon>Ostariophysi</taxon>
        <taxon>Cypriniformes</taxon>
        <taxon>Cyprinidae</taxon>
        <taxon>Labeoninae</taxon>
        <taxon>Labeonini</taxon>
        <taxon>Cirrhinus</taxon>
    </lineage>
</organism>
<evidence type="ECO:0000313" key="2">
    <source>
        <dbReference type="Proteomes" id="UP001187343"/>
    </source>
</evidence>
<comment type="caution">
    <text evidence="1">The sequence shown here is derived from an EMBL/GenBank/DDBJ whole genome shotgun (WGS) entry which is preliminary data.</text>
</comment>
<dbReference type="AlphaFoldDB" id="A0AA88NZV2"/>
<name>A0AA88NZV2_9TELE</name>
<gene>
    <name evidence="1" type="ORF">Q8A67_025046</name>
</gene>